<feature type="region of interest" description="Disordered" evidence="1">
    <location>
        <begin position="79"/>
        <end position="127"/>
    </location>
</feature>
<keyword evidence="5" id="KW-1185">Reference proteome</keyword>
<dbReference type="Proteomes" id="UP001151295">
    <property type="component" value="Unassembled WGS sequence"/>
</dbReference>
<feature type="domain" description="CUE" evidence="3">
    <location>
        <begin position="44"/>
        <end position="87"/>
    </location>
</feature>
<dbReference type="EMBL" id="JANBQD010000004">
    <property type="protein sequence ID" value="KAJ1995696.1"/>
    <property type="molecule type" value="Genomic_DNA"/>
</dbReference>
<feature type="chain" id="PRO_5046030879" description="CUE domain-containing protein" evidence="2">
    <location>
        <begin position="26"/>
        <end position="233"/>
    </location>
</feature>
<proteinExistence type="predicted"/>
<feature type="signal peptide" evidence="2">
    <location>
        <begin position="1"/>
        <end position="25"/>
    </location>
</feature>
<protein>
    <recommendedName>
        <fullName evidence="3">CUE domain-containing protein</fullName>
    </recommendedName>
</protein>
<feature type="region of interest" description="Disordered" evidence="1">
    <location>
        <begin position="191"/>
        <end position="233"/>
    </location>
</feature>
<feature type="compositionally biased region" description="Polar residues" evidence="1">
    <location>
        <begin position="96"/>
        <end position="113"/>
    </location>
</feature>
<dbReference type="CDD" id="cd14376">
    <property type="entry name" value="CUE_AUP1_AMFR_like"/>
    <property type="match status" value="1"/>
</dbReference>
<reference evidence="4" key="1">
    <citation type="submission" date="2022-07" db="EMBL/GenBank/DDBJ databases">
        <title>Phylogenomic reconstructions and comparative analyses of Kickxellomycotina fungi.</title>
        <authorList>
            <person name="Reynolds N.K."/>
            <person name="Stajich J.E."/>
            <person name="Barry K."/>
            <person name="Grigoriev I.V."/>
            <person name="Crous P."/>
            <person name="Smith M.E."/>
        </authorList>
    </citation>
    <scope>NUCLEOTIDE SEQUENCE</scope>
    <source>
        <strain evidence="4">BCRC 34882</strain>
    </source>
</reference>
<dbReference type="SMART" id="SM00546">
    <property type="entry name" value="CUE"/>
    <property type="match status" value="1"/>
</dbReference>
<evidence type="ECO:0000313" key="4">
    <source>
        <dbReference type="EMBL" id="KAJ1995696.1"/>
    </source>
</evidence>
<accession>A0ABQ8PTX7</accession>
<feature type="compositionally biased region" description="Polar residues" evidence="1">
    <location>
        <begin position="222"/>
        <end position="233"/>
    </location>
</feature>
<sequence length="233" mass="24938">MNDSVTFFIALGIVFLVLRWLLGQGGNDQGQAAGARQARRLHVVRTEHVQTIQAMFPDIPEAAIRADLARTGSPAITSDNILRNGGTLPLPPATRAEQNANTVGNGSARNTNAGGERQNGDAPAGAASTGILLNTTQSPLVSRLRIPKDANIDEELLAPPKVWESDSEKRANILRKRKEFMLMEARKKYLEKQRSASLAKKDEEGSVAATKVTPARDEAAATSANVSSMSNVS</sequence>
<name>A0ABQ8PTX7_9FUNG</name>
<organism evidence="4 5">
    <name type="scientific">Coemansia umbellata</name>
    <dbReference type="NCBI Taxonomy" id="1424467"/>
    <lineage>
        <taxon>Eukaryota</taxon>
        <taxon>Fungi</taxon>
        <taxon>Fungi incertae sedis</taxon>
        <taxon>Zoopagomycota</taxon>
        <taxon>Kickxellomycotina</taxon>
        <taxon>Kickxellomycetes</taxon>
        <taxon>Kickxellales</taxon>
        <taxon>Kickxellaceae</taxon>
        <taxon>Coemansia</taxon>
    </lineage>
</organism>
<evidence type="ECO:0000256" key="1">
    <source>
        <dbReference type="SAM" id="MobiDB-lite"/>
    </source>
</evidence>
<evidence type="ECO:0000259" key="3">
    <source>
        <dbReference type="PROSITE" id="PS51140"/>
    </source>
</evidence>
<dbReference type="InterPro" id="IPR003892">
    <property type="entry name" value="CUE"/>
</dbReference>
<gene>
    <name evidence="4" type="ORF">EDC05_000630</name>
</gene>
<dbReference type="PROSITE" id="PS51140">
    <property type="entry name" value="CUE"/>
    <property type="match status" value="1"/>
</dbReference>
<evidence type="ECO:0000313" key="5">
    <source>
        <dbReference type="Proteomes" id="UP001151295"/>
    </source>
</evidence>
<feature type="compositionally biased region" description="Basic and acidic residues" evidence="1">
    <location>
        <begin position="191"/>
        <end position="204"/>
    </location>
</feature>
<comment type="caution">
    <text evidence="4">The sequence shown here is derived from an EMBL/GenBank/DDBJ whole genome shotgun (WGS) entry which is preliminary data.</text>
</comment>
<dbReference type="Gene3D" id="1.10.8.10">
    <property type="entry name" value="DNA helicase RuvA subunit, C-terminal domain"/>
    <property type="match status" value="1"/>
</dbReference>
<evidence type="ECO:0000256" key="2">
    <source>
        <dbReference type="SAM" id="SignalP"/>
    </source>
</evidence>
<dbReference type="Pfam" id="PF02845">
    <property type="entry name" value="CUE"/>
    <property type="match status" value="1"/>
</dbReference>
<keyword evidence="2" id="KW-0732">Signal</keyword>